<dbReference type="Proteomes" id="UP000708208">
    <property type="component" value="Unassembled WGS sequence"/>
</dbReference>
<reference evidence="1" key="1">
    <citation type="submission" date="2021-06" db="EMBL/GenBank/DDBJ databases">
        <authorList>
            <person name="Hodson N. C."/>
            <person name="Mongue J. A."/>
            <person name="Jaron S. K."/>
        </authorList>
    </citation>
    <scope>NUCLEOTIDE SEQUENCE</scope>
</reference>
<evidence type="ECO:0000313" key="1">
    <source>
        <dbReference type="EMBL" id="CAG7727849.1"/>
    </source>
</evidence>
<name>A0A8J2P1T3_9HEXA</name>
<organism evidence="1 2">
    <name type="scientific">Allacma fusca</name>
    <dbReference type="NCBI Taxonomy" id="39272"/>
    <lineage>
        <taxon>Eukaryota</taxon>
        <taxon>Metazoa</taxon>
        <taxon>Ecdysozoa</taxon>
        <taxon>Arthropoda</taxon>
        <taxon>Hexapoda</taxon>
        <taxon>Collembola</taxon>
        <taxon>Symphypleona</taxon>
        <taxon>Sminthuridae</taxon>
        <taxon>Allacma</taxon>
    </lineage>
</organism>
<gene>
    <name evidence="1" type="ORF">AFUS01_LOCUS16668</name>
</gene>
<evidence type="ECO:0000313" key="2">
    <source>
        <dbReference type="Proteomes" id="UP000708208"/>
    </source>
</evidence>
<sequence>QAARVFNYTHDVPLQRQFTSVENFRKMYEGKK</sequence>
<accession>A0A8J2P1T3</accession>
<protein>
    <submittedName>
        <fullName evidence="1">Uncharacterized protein</fullName>
    </submittedName>
</protein>
<dbReference type="AlphaFoldDB" id="A0A8J2P1T3"/>
<proteinExistence type="predicted"/>
<feature type="non-terminal residue" evidence="1">
    <location>
        <position position="1"/>
    </location>
</feature>
<feature type="non-terminal residue" evidence="1">
    <location>
        <position position="32"/>
    </location>
</feature>
<dbReference type="EMBL" id="CAJVCH010154234">
    <property type="protein sequence ID" value="CAG7727849.1"/>
    <property type="molecule type" value="Genomic_DNA"/>
</dbReference>
<keyword evidence="2" id="KW-1185">Reference proteome</keyword>
<comment type="caution">
    <text evidence="1">The sequence shown here is derived from an EMBL/GenBank/DDBJ whole genome shotgun (WGS) entry which is preliminary data.</text>
</comment>